<dbReference type="CDD" id="cd00051">
    <property type="entry name" value="EFh"/>
    <property type="match status" value="3"/>
</dbReference>
<feature type="domain" description="EF-hand" evidence="4">
    <location>
        <begin position="274"/>
        <end position="298"/>
    </location>
</feature>
<dbReference type="InterPro" id="IPR011992">
    <property type="entry name" value="EF-hand-dom_pair"/>
</dbReference>
<keyword evidence="1" id="KW-0479">Metal-binding</keyword>
<accession>A0A8J8P8M2</accession>
<dbReference type="SMART" id="SM00054">
    <property type="entry name" value="EFh"/>
    <property type="match status" value="6"/>
</dbReference>
<keyword evidence="3" id="KW-0106">Calcium</keyword>
<name>A0A8J8P8M2_HALGN</name>
<dbReference type="SUPFAM" id="SSF47473">
    <property type="entry name" value="EF-hand"/>
    <property type="match status" value="2"/>
</dbReference>
<dbReference type="EMBL" id="RRYP01000135">
    <property type="protein sequence ID" value="TNV87939.1"/>
    <property type="molecule type" value="Genomic_DNA"/>
</dbReference>
<dbReference type="InterPro" id="IPR018247">
    <property type="entry name" value="EF_Hand_1_Ca_BS"/>
</dbReference>
<dbReference type="InterPro" id="IPR002048">
    <property type="entry name" value="EF_hand_dom"/>
</dbReference>
<dbReference type="GO" id="GO:0005509">
    <property type="term" value="F:calcium ion binding"/>
    <property type="evidence" value="ECO:0007669"/>
    <property type="project" value="InterPro"/>
</dbReference>
<sequence length="298" mass="34251">MAFYGVNLEVKVRELNLQFKLALQSKGGSVGLRTLAKIFQRMDVNGNRKLDSSEFEQALGAFGFFPKKVELQALMKFYDVNNDGHISYEEFIRGLRDELSPRRVKMVEKIFQSLDRDGSGQISLSDVVQIYDVSMNHEFIEGKKTREQIIGEFLNGFEGARGNKDGVITKDEFFDYYTDLGMSVPSDEYFVRMLESAWQCPEEEADPSAQASIRMLIEEVRKRILELAKGDPKLIKKIHSDFDLNQSGSLTIDEVTNMIAKLKISVERKYVYPFFKFIDQDNSGNISFEEFEVYVLNK</sequence>
<evidence type="ECO:0000256" key="2">
    <source>
        <dbReference type="ARBA" id="ARBA00022737"/>
    </source>
</evidence>
<dbReference type="Proteomes" id="UP000785679">
    <property type="component" value="Unassembled WGS sequence"/>
</dbReference>
<protein>
    <recommendedName>
        <fullName evidence="4">EF-hand domain-containing protein</fullName>
    </recommendedName>
</protein>
<dbReference type="Gene3D" id="1.10.238.10">
    <property type="entry name" value="EF-hand"/>
    <property type="match status" value="3"/>
</dbReference>
<reference evidence="5" key="1">
    <citation type="submission" date="2019-06" db="EMBL/GenBank/DDBJ databases">
        <authorList>
            <person name="Zheng W."/>
        </authorList>
    </citation>
    <scope>NUCLEOTIDE SEQUENCE</scope>
    <source>
        <strain evidence="5">QDHG01</strain>
    </source>
</reference>
<evidence type="ECO:0000313" key="6">
    <source>
        <dbReference type="Proteomes" id="UP000785679"/>
    </source>
</evidence>
<keyword evidence="2" id="KW-0677">Repeat</keyword>
<dbReference type="OrthoDB" id="444540at2759"/>
<organism evidence="5 6">
    <name type="scientific">Halteria grandinella</name>
    <dbReference type="NCBI Taxonomy" id="5974"/>
    <lineage>
        <taxon>Eukaryota</taxon>
        <taxon>Sar</taxon>
        <taxon>Alveolata</taxon>
        <taxon>Ciliophora</taxon>
        <taxon>Intramacronucleata</taxon>
        <taxon>Spirotrichea</taxon>
        <taxon>Stichotrichia</taxon>
        <taxon>Sporadotrichida</taxon>
        <taxon>Halteriidae</taxon>
        <taxon>Halteria</taxon>
    </lineage>
</organism>
<feature type="domain" description="EF-hand" evidence="4">
    <location>
        <begin position="102"/>
        <end position="137"/>
    </location>
</feature>
<dbReference type="Pfam" id="PF13499">
    <property type="entry name" value="EF-hand_7"/>
    <property type="match status" value="2"/>
</dbReference>
<feature type="domain" description="EF-hand" evidence="4">
    <location>
        <begin position="230"/>
        <end position="265"/>
    </location>
</feature>
<dbReference type="InterPro" id="IPR051581">
    <property type="entry name" value="Ca-bind"/>
</dbReference>
<dbReference type="PANTHER" id="PTHR34524:SF6">
    <property type="entry name" value="CALCYPHOSINE LIKE"/>
    <property type="match status" value="1"/>
</dbReference>
<comment type="caution">
    <text evidence="5">The sequence shown here is derived from an EMBL/GenBank/DDBJ whole genome shotgun (WGS) entry which is preliminary data.</text>
</comment>
<keyword evidence="6" id="KW-1185">Reference proteome</keyword>
<evidence type="ECO:0000313" key="5">
    <source>
        <dbReference type="EMBL" id="TNV87939.1"/>
    </source>
</evidence>
<evidence type="ECO:0000259" key="4">
    <source>
        <dbReference type="PROSITE" id="PS50222"/>
    </source>
</evidence>
<dbReference type="PROSITE" id="PS50222">
    <property type="entry name" value="EF_HAND_2"/>
    <property type="match status" value="5"/>
</dbReference>
<dbReference type="PANTHER" id="PTHR34524">
    <property type="entry name" value="CALCYPHOSIN"/>
    <property type="match status" value="1"/>
</dbReference>
<feature type="domain" description="EF-hand" evidence="4">
    <location>
        <begin position="66"/>
        <end position="101"/>
    </location>
</feature>
<gene>
    <name evidence="5" type="ORF">FGO68_gene15624</name>
</gene>
<dbReference type="AlphaFoldDB" id="A0A8J8P8M2"/>
<dbReference type="PROSITE" id="PS00018">
    <property type="entry name" value="EF_HAND_1"/>
    <property type="match status" value="5"/>
</dbReference>
<feature type="domain" description="EF-hand" evidence="4">
    <location>
        <begin position="30"/>
        <end position="65"/>
    </location>
</feature>
<evidence type="ECO:0000256" key="1">
    <source>
        <dbReference type="ARBA" id="ARBA00022723"/>
    </source>
</evidence>
<proteinExistence type="predicted"/>
<evidence type="ECO:0000256" key="3">
    <source>
        <dbReference type="ARBA" id="ARBA00022837"/>
    </source>
</evidence>